<accession>A0AAU2V3C8</accession>
<organism evidence="1">
    <name type="scientific">Streptomyces sp. NBC_00003</name>
    <dbReference type="NCBI Taxonomy" id="2903608"/>
    <lineage>
        <taxon>Bacteria</taxon>
        <taxon>Bacillati</taxon>
        <taxon>Actinomycetota</taxon>
        <taxon>Actinomycetes</taxon>
        <taxon>Kitasatosporales</taxon>
        <taxon>Streptomycetaceae</taxon>
        <taxon>Streptomyces</taxon>
    </lineage>
</organism>
<evidence type="ECO:0000313" key="1">
    <source>
        <dbReference type="EMBL" id="WTW61931.1"/>
    </source>
</evidence>
<dbReference type="AlphaFoldDB" id="A0AAU2V3C8"/>
<name>A0AAU2V3C8_9ACTN</name>
<protein>
    <submittedName>
        <fullName evidence="1">Uncharacterized protein</fullName>
    </submittedName>
</protein>
<gene>
    <name evidence="1" type="ORF">OG549_15395</name>
</gene>
<sequence>MSTGAREFQVPEDVYLSLAGLGAAAKRGLGDPVLAELMMIRRTTPGETAWHS</sequence>
<proteinExistence type="predicted"/>
<reference evidence="1" key="1">
    <citation type="submission" date="2022-10" db="EMBL/GenBank/DDBJ databases">
        <title>The complete genomes of actinobacterial strains from the NBC collection.</title>
        <authorList>
            <person name="Joergensen T.S."/>
            <person name="Alvarez Arevalo M."/>
            <person name="Sterndorff E.B."/>
            <person name="Faurdal D."/>
            <person name="Vuksanovic O."/>
            <person name="Mourched A.-S."/>
            <person name="Charusanti P."/>
            <person name="Shaw S."/>
            <person name="Blin K."/>
            <person name="Weber T."/>
        </authorList>
    </citation>
    <scope>NUCLEOTIDE SEQUENCE</scope>
    <source>
        <strain evidence="1">NBC_00003</strain>
    </source>
</reference>
<dbReference type="EMBL" id="CP108318">
    <property type="protein sequence ID" value="WTW61931.1"/>
    <property type="molecule type" value="Genomic_DNA"/>
</dbReference>